<evidence type="ECO:0000259" key="9">
    <source>
        <dbReference type="PROSITE" id="PS51747"/>
    </source>
</evidence>
<comment type="caution">
    <text evidence="10">The sequence shown here is derived from an EMBL/GenBank/DDBJ whole genome shotgun (WGS) entry which is preliminary data.</text>
</comment>
<evidence type="ECO:0000256" key="4">
    <source>
        <dbReference type="ARBA" id="ARBA00022801"/>
    </source>
</evidence>
<evidence type="ECO:0000313" key="11">
    <source>
        <dbReference type="Proteomes" id="UP000005801"/>
    </source>
</evidence>
<dbReference type="InterPro" id="IPR013171">
    <property type="entry name" value="Cyd/dCyd_deaminase_Zn-bd"/>
</dbReference>
<dbReference type="PANTHER" id="PTHR11644">
    <property type="entry name" value="CYTIDINE DEAMINASE"/>
    <property type="match status" value="1"/>
</dbReference>
<dbReference type="PROSITE" id="PS51747">
    <property type="entry name" value="CYT_DCMP_DEAMINASES_2"/>
    <property type="match status" value="2"/>
</dbReference>
<dbReference type="AlphaFoldDB" id="A6GC47"/>
<keyword evidence="5 8" id="KW-0862">Zinc</keyword>
<dbReference type="Proteomes" id="UP000005801">
    <property type="component" value="Unassembled WGS sequence"/>
</dbReference>
<dbReference type="GO" id="GO:0072527">
    <property type="term" value="P:pyrimidine-containing compound metabolic process"/>
    <property type="evidence" value="ECO:0007669"/>
    <property type="project" value="UniProtKB-ARBA"/>
</dbReference>
<dbReference type="EMBL" id="ABCS01000062">
    <property type="protein sequence ID" value="EDM76609.1"/>
    <property type="molecule type" value="Genomic_DNA"/>
</dbReference>
<comment type="subunit">
    <text evidence="2">Homodimer.</text>
</comment>
<feature type="binding site" evidence="8">
    <location>
        <position position="127"/>
    </location>
    <ligand>
        <name>Zn(2+)</name>
        <dbReference type="ChEBI" id="CHEBI:29105"/>
        <note>catalytic</note>
    </ligand>
</feature>
<dbReference type="InterPro" id="IPR016193">
    <property type="entry name" value="Cytidine_deaminase-like"/>
</dbReference>
<organism evidence="10 11">
    <name type="scientific">Plesiocystis pacifica SIR-1</name>
    <dbReference type="NCBI Taxonomy" id="391625"/>
    <lineage>
        <taxon>Bacteria</taxon>
        <taxon>Pseudomonadati</taxon>
        <taxon>Myxococcota</taxon>
        <taxon>Polyangia</taxon>
        <taxon>Nannocystales</taxon>
        <taxon>Nannocystaceae</taxon>
        <taxon>Plesiocystis</taxon>
    </lineage>
</organism>
<feature type="binding site" evidence="8">
    <location>
        <position position="124"/>
    </location>
    <ligand>
        <name>Zn(2+)</name>
        <dbReference type="ChEBI" id="CHEBI:29105"/>
        <note>catalytic</note>
    </ligand>
</feature>
<dbReference type="GO" id="GO:0042802">
    <property type="term" value="F:identical protein binding"/>
    <property type="evidence" value="ECO:0007669"/>
    <property type="project" value="UniProtKB-ARBA"/>
</dbReference>
<reference evidence="10 11" key="1">
    <citation type="submission" date="2007-06" db="EMBL/GenBank/DDBJ databases">
        <authorList>
            <person name="Shimkets L."/>
            <person name="Ferriera S."/>
            <person name="Johnson J."/>
            <person name="Kravitz S."/>
            <person name="Beeson K."/>
            <person name="Sutton G."/>
            <person name="Rogers Y.-H."/>
            <person name="Friedman R."/>
            <person name="Frazier M."/>
            <person name="Venter J.C."/>
        </authorList>
    </citation>
    <scope>NUCLEOTIDE SEQUENCE [LARGE SCALE GENOMIC DNA]</scope>
    <source>
        <strain evidence="10 11">SIR-1</strain>
    </source>
</reference>
<dbReference type="GO" id="GO:0055086">
    <property type="term" value="P:nucleobase-containing small molecule metabolic process"/>
    <property type="evidence" value="ECO:0007669"/>
    <property type="project" value="UniProtKB-ARBA"/>
</dbReference>
<keyword evidence="11" id="KW-1185">Reference proteome</keyword>
<dbReference type="CDD" id="cd01283">
    <property type="entry name" value="cytidine_deaminase"/>
    <property type="match status" value="1"/>
</dbReference>
<dbReference type="NCBIfam" id="NF006537">
    <property type="entry name" value="PRK09027.1"/>
    <property type="match status" value="1"/>
</dbReference>
<dbReference type="STRING" id="391625.PPSIR1_24414"/>
<keyword evidence="4" id="KW-0378">Hydrolase</keyword>
<feature type="binding site" evidence="7">
    <location>
        <begin position="84"/>
        <end position="86"/>
    </location>
    <ligand>
        <name>substrate</name>
    </ligand>
</feature>
<feature type="domain" description="CMP/dCMP-type deaminase" evidence="9">
    <location>
        <begin position="43"/>
        <end position="162"/>
    </location>
</feature>
<dbReference type="Pfam" id="PF08211">
    <property type="entry name" value="dCMP_cyt_deam_2"/>
    <property type="match status" value="1"/>
</dbReference>
<evidence type="ECO:0000256" key="2">
    <source>
        <dbReference type="ARBA" id="ARBA00011738"/>
    </source>
</evidence>
<feature type="domain" description="CMP/dCMP-type deaminase" evidence="9">
    <location>
        <begin position="183"/>
        <end position="297"/>
    </location>
</feature>
<comment type="similarity">
    <text evidence="1">Belongs to the cytidine and deoxycytidylate deaminase family.</text>
</comment>
<name>A6GC47_9BACT</name>
<keyword evidence="3 8" id="KW-0479">Metal-binding</keyword>
<dbReference type="GO" id="GO:0004126">
    <property type="term" value="F:cytidine deaminase activity"/>
    <property type="evidence" value="ECO:0007669"/>
    <property type="project" value="InterPro"/>
</dbReference>
<dbReference type="InterPro" id="IPR050202">
    <property type="entry name" value="Cyt/Deoxycyt_deaminase"/>
</dbReference>
<dbReference type="eggNOG" id="COG0295">
    <property type="taxonomic scope" value="Bacteria"/>
</dbReference>
<accession>A6GC47</accession>
<dbReference type="SUPFAM" id="SSF53927">
    <property type="entry name" value="Cytidine deaminase-like"/>
    <property type="match status" value="2"/>
</dbReference>
<dbReference type="PANTHER" id="PTHR11644:SF2">
    <property type="entry name" value="CYTIDINE DEAMINASE"/>
    <property type="match status" value="1"/>
</dbReference>
<dbReference type="Gene3D" id="3.40.140.10">
    <property type="entry name" value="Cytidine Deaminase, domain 2"/>
    <property type="match status" value="2"/>
</dbReference>
<feature type="binding site" evidence="8">
    <location>
        <position position="97"/>
    </location>
    <ligand>
        <name>Zn(2+)</name>
        <dbReference type="ChEBI" id="CHEBI:29105"/>
        <note>catalytic</note>
    </ligand>
</feature>
<evidence type="ECO:0000256" key="8">
    <source>
        <dbReference type="PIRSR" id="PIRSR006334-3"/>
    </source>
</evidence>
<dbReference type="Pfam" id="PF00383">
    <property type="entry name" value="dCMP_cyt_deam_1"/>
    <property type="match status" value="1"/>
</dbReference>
<dbReference type="PIRSF" id="PIRSF006334">
    <property type="entry name" value="Cdd_plus_pseudo"/>
    <property type="match status" value="1"/>
</dbReference>
<evidence type="ECO:0000256" key="7">
    <source>
        <dbReference type="PIRSR" id="PIRSR006334-2"/>
    </source>
</evidence>
<evidence type="ECO:0000256" key="3">
    <source>
        <dbReference type="ARBA" id="ARBA00022723"/>
    </source>
</evidence>
<dbReference type="InterPro" id="IPR002125">
    <property type="entry name" value="CMP_dCMP_dom"/>
</dbReference>
<sequence length="297" mass="30786">MEHPAAPDTATARRLDARLRGPGSVACIEAEELRALQAEAGIDEDAAVLACLSWAQRWASPPVSNFRVGAVALGASGRVYLGANLEFPGLPLNRTVHAEQAAITVAWVHGETGLRALATSAAPCGHCRQFMLELPEPHPRVLIPGRAALATAELLPEAFGPADLGREAQLLVAAHALTLDAGETEDPLVRAALEAAARSSSPYAEAPAGVALELAPSSPRAQRIFAGSVAESVAFNPSLAPMQSALVALHHGGGRMRAITRAVLVELDKAPVSQLDAGAQVLASVAPGVSLERFTCR</sequence>
<evidence type="ECO:0000256" key="5">
    <source>
        <dbReference type="ARBA" id="ARBA00022833"/>
    </source>
</evidence>
<dbReference type="GO" id="GO:0008270">
    <property type="term" value="F:zinc ion binding"/>
    <property type="evidence" value="ECO:0007669"/>
    <property type="project" value="InterPro"/>
</dbReference>
<comment type="cofactor">
    <cofactor evidence="8">
        <name>Zn(2+)</name>
        <dbReference type="ChEBI" id="CHEBI:29105"/>
    </cofactor>
    <text evidence="8">Binds 1 zinc ion.</text>
</comment>
<dbReference type="RefSeq" id="WP_006974288.1">
    <property type="nucleotide sequence ID" value="NZ_ABCS01000062.1"/>
</dbReference>
<proteinExistence type="inferred from homology"/>
<evidence type="ECO:0000313" key="10">
    <source>
        <dbReference type="EMBL" id="EDM76609.1"/>
    </source>
</evidence>
<evidence type="ECO:0000256" key="6">
    <source>
        <dbReference type="PIRSR" id="PIRSR006334-1"/>
    </source>
</evidence>
<dbReference type="OrthoDB" id="9795347at2"/>
<evidence type="ECO:0000256" key="1">
    <source>
        <dbReference type="ARBA" id="ARBA00006576"/>
    </source>
</evidence>
<protein>
    <submittedName>
        <fullName evidence="10">Cytidine deaminase</fullName>
    </submittedName>
</protein>
<dbReference type="InterPro" id="IPR016192">
    <property type="entry name" value="APOBEC/CMP_deaminase_Zn-bd"/>
</dbReference>
<feature type="active site" description="Proton donor" evidence="6">
    <location>
        <position position="99"/>
    </location>
</feature>
<dbReference type="PROSITE" id="PS00903">
    <property type="entry name" value="CYT_DCMP_DEAMINASES_1"/>
    <property type="match status" value="1"/>
</dbReference>
<gene>
    <name evidence="10" type="ORF">PPSIR1_24414</name>
</gene>
<dbReference type="GO" id="GO:0005829">
    <property type="term" value="C:cytosol"/>
    <property type="evidence" value="ECO:0007669"/>
    <property type="project" value="TreeGrafter"/>
</dbReference>